<feature type="chain" id="PRO_5017392894" evidence="1">
    <location>
        <begin position="36"/>
        <end position="731"/>
    </location>
</feature>
<sequence>MRLFMSLRRTPFRLPRPVRWAMLSTLSLAAPQALAAPCTQPTLTECSNVDYRASACGQENDSYCQGLMESEWKARYTTAPKRTALLPDTMGGGVESVAVQPNAVLDTLFSGSDESIVGQVQRGQVLARKDYKNLTKVEAAYNKQRGEWDANGVLERSCQEYVHEKHYDYSRFEQDVGRFGDDFRALFTAAYGSRGIAERTLYSKDGEKLAPLWDGKTRVEKNAYFRFVPGPYPKGAKAYEFTSEAALKANNAEARQAVLPSDAWHQAMSKSLSKVADDVLNDSQQRQEDFSALLERRNAAYASWQRESEMLRSRDFSTVELDEKTAEQLYGLDKALEASLEKADAEGCLVTDKATACDWSPRRYKAMVDAVMVPRREADLRQCLTVTGNDFGAESFIRNADRLKIKELTQKDYTLNPTLVSAYTRILAEYLAQQAANQQPPVNPVTMTKRRGQDFSAGGYAGDNNFGGGYSLRAGWEISTPGSAFNGNWCDTNASIFSELGLYANVFSPTRKEVAYLTGRASTQPSAIRAELSARVLGNPVFTFDQSYPARFTFVERKPFVDKDAAKGSATFMVWFIPVTVSGGLSVEVGIVASLGGAMGRDCTRNLITLDLLGNIGPYASANGFVSLAIGIPGLQIGVRGTLTIVRFELPLQGRIGVALSSPTHPTNPNTLFLGLGTSLNFTLRSLDGRLSLFAELGFLKVEFPIVSWPGIGTSAQLFNDQHYLPLAQLY</sequence>
<evidence type="ECO:0000256" key="1">
    <source>
        <dbReference type="SAM" id="SignalP"/>
    </source>
</evidence>
<organism evidence="2 3">
    <name type="scientific">Corallococcus carmarthensis</name>
    <dbReference type="NCBI Taxonomy" id="2316728"/>
    <lineage>
        <taxon>Bacteria</taxon>
        <taxon>Pseudomonadati</taxon>
        <taxon>Myxococcota</taxon>
        <taxon>Myxococcia</taxon>
        <taxon>Myxococcales</taxon>
        <taxon>Cystobacterineae</taxon>
        <taxon>Myxococcaceae</taxon>
        <taxon>Corallococcus</taxon>
    </lineage>
</organism>
<keyword evidence="3" id="KW-1185">Reference proteome</keyword>
<name>A0A3A8K973_9BACT</name>
<keyword evidence="1" id="KW-0732">Signal</keyword>
<accession>A0A3A8K973</accession>
<gene>
    <name evidence="2" type="ORF">D7X32_10370</name>
</gene>
<dbReference type="EMBL" id="RAWE01000026">
    <property type="protein sequence ID" value="RKH04703.1"/>
    <property type="molecule type" value="Genomic_DNA"/>
</dbReference>
<feature type="signal peptide" evidence="1">
    <location>
        <begin position="1"/>
        <end position="35"/>
    </location>
</feature>
<evidence type="ECO:0000313" key="3">
    <source>
        <dbReference type="Proteomes" id="UP000268313"/>
    </source>
</evidence>
<protein>
    <submittedName>
        <fullName evidence="2">Uncharacterized protein</fullName>
    </submittedName>
</protein>
<proteinExistence type="predicted"/>
<comment type="caution">
    <text evidence="2">The sequence shown here is derived from an EMBL/GenBank/DDBJ whole genome shotgun (WGS) entry which is preliminary data.</text>
</comment>
<dbReference type="OrthoDB" id="5488325at2"/>
<reference evidence="3" key="1">
    <citation type="submission" date="2018-09" db="EMBL/GenBank/DDBJ databases">
        <authorList>
            <person name="Livingstone P.G."/>
            <person name="Whitworth D.E."/>
        </authorList>
    </citation>
    <scope>NUCLEOTIDE SEQUENCE [LARGE SCALE GENOMIC DNA]</scope>
    <source>
        <strain evidence="3">CA043D</strain>
    </source>
</reference>
<dbReference type="AlphaFoldDB" id="A0A3A8K973"/>
<dbReference type="Proteomes" id="UP000268313">
    <property type="component" value="Unassembled WGS sequence"/>
</dbReference>
<evidence type="ECO:0000313" key="2">
    <source>
        <dbReference type="EMBL" id="RKH04703.1"/>
    </source>
</evidence>